<dbReference type="GO" id="GO:0005506">
    <property type="term" value="F:iron ion binding"/>
    <property type="evidence" value="ECO:0007669"/>
    <property type="project" value="InterPro"/>
</dbReference>
<comment type="similarity">
    <text evidence="3">Belongs to the cytochrome P450 family.</text>
</comment>
<evidence type="ECO:0000256" key="1">
    <source>
        <dbReference type="ARBA" id="ARBA00004167"/>
    </source>
</evidence>
<comment type="subcellular location">
    <subcellularLocation>
        <location evidence="1">Membrane</location>
        <topology evidence="1">Single-pass membrane protein</topology>
    </subcellularLocation>
</comment>
<evidence type="ECO:0000256" key="3">
    <source>
        <dbReference type="ARBA" id="ARBA00010617"/>
    </source>
</evidence>
<evidence type="ECO:0000256" key="7">
    <source>
        <dbReference type="ARBA" id="ARBA00023002"/>
    </source>
</evidence>
<dbReference type="PANTHER" id="PTHR24286:SF194">
    <property type="entry name" value="STEROID (22S)-HYDROXYLASE"/>
    <property type="match status" value="1"/>
</dbReference>
<dbReference type="Gene3D" id="1.10.630.10">
    <property type="entry name" value="Cytochrome P450"/>
    <property type="match status" value="2"/>
</dbReference>
<dbReference type="GO" id="GO:0010268">
    <property type="term" value="P:brassinosteroid homeostasis"/>
    <property type="evidence" value="ECO:0007669"/>
    <property type="project" value="TreeGrafter"/>
</dbReference>
<evidence type="ECO:0000256" key="9">
    <source>
        <dbReference type="ARBA" id="ARBA00023136"/>
    </source>
</evidence>
<reference evidence="12" key="1">
    <citation type="submission" date="2015-06" db="UniProtKB">
        <authorList>
            <consortium name="EnsemblPlants"/>
        </authorList>
    </citation>
    <scope>IDENTIFICATION</scope>
</reference>
<dbReference type="GO" id="GO:0004497">
    <property type="term" value="F:monooxygenase activity"/>
    <property type="evidence" value="ECO:0007669"/>
    <property type="project" value="InterPro"/>
</dbReference>
<dbReference type="InterPro" id="IPR001128">
    <property type="entry name" value="Cyt_P450"/>
</dbReference>
<dbReference type="EnsemblPlants" id="EMT22608">
    <property type="protein sequence ID" value="EMT22608"/>
    <property type="gene ID" value="F775_07246"/>
</dbReference>
<keyword evidence="6" id="KW-1133">Transmembrane helix</keyword>
<dbReference type="AlphaFoldDB" id="M8BLA0"/>
<keyword evidence="8 11" id="KW-0408">Iron</keyword>
<dbReference type="GO" id="GO:0016132">
    <property type="term" value="P:brassinosteroid biosynthetic process"/>
    <property type="evidence" value="ECO:0007669"/>
    <property type="project" value="TreeGrafter"/>
</dbReference>
<keyword evidence="5 11" id="KW-0479">Metal-binding</keyword>
<dbReference type="Pfam" id="PF00067">
    <property type="entry name" value="p450"/>
    <property type="match status" value="1"/>
</dbReference>
<comment type="pathway">
    <text evidence="10">Plant hormone biosynthesis.</text>
</comment>
<evidence type="ECO:0000256" key="4">
    <source>
        <dbReference type="ARBA" id="ARBA00022692"/>
    </source>
</evidence>
<comment type="cofactor">
    <cofactor evidence="11">
        <name>heme</name>
        <dbReference type="ChEBI" id="CHEBI:30413"/>
    </cofactor>
</comment>
<organism evidence="12">
    <name type="scientific">Aegilops tauschii</name>
    <name type="common">Tausch's goatgrass</name>
    <name type="synonym">Aegilops squarrosa</name>
    <dbReference type="NCBI Taxonomy" id="37682"/>
    <lineage>
        <taxon>Eukaryota</taxon>
        <taxon>Viridiplantae</taxon>
        <taxon>Streptophyta</taxon>
        <taxon>Embryophyta</taxon>
        <taxon>Tracheophyta</taxon>
        <taxon>Spermatophyta</taxon>
        <taxon>Magnoliopsida</taxon>
        <taxon>Liliopsida</taxon>
        <taxon>Poales</taxon>
        <taxon>Poaceae</taxon>
        <taxon>BOP clade</taxon>
        <taxon>Pooideae</taxon>
        <taxon>Triticodae</taxon>
        <taxon>Triticeae</taxon>
        <taxon>Triticinae</taxon>
        <taxon>Aegilops</taxon>
    </lineage>
</organism>
<dbReference type="PRINTS" id="PR00385">
    <property type="entry name" value="P450"/>
</dbReference>
<dbReference type="CDD" id="cd11043">
    <property type="entry name" value="CYP90-like"/>
    <property type="match status" value="1"/>
</dbReference>
<dbReference type="PANTHER" id="PTHR24286">
    <property type="entry name" value="CYTOCHROME P450 26"/>
    <property type="match status" value="1"/>
</dbReference>
<comment type="pathway">
    <text evidence="2">Hormone biosynthesis.</text>
</comment>
<evidence type="ECO:0000256" key="6">
    <source>
        <dbReference type="ARBA" id="ARBA00022989"/>
    </source>
</evidence>
<dbReference type="SUPFAM" id="SSF48264">
    <property type="entry name" value="Cytochrome P450"/>
    <property type="match status" value="1"/>
</dbReference>
<protein>
    <submittedName>
        <fullName evidence="12">Cytochrome P450 90B1</fullName>
    </submittedName>
</protein>
<dbReference type="GO" id="GO:0016020">
    <property type="term" value="C:membrane"/>
    <property type="evidence" value="ECO:0007669"/>
    <property type="project" value="UniProtKB-SubCell"/>
</dbReference>
<proteinExistence type="inferred from homology"/>
<evidence type="ECO:0000256" key="8">
    <source>
        <dbReference type="ARBA" id="ARBA00023004"/>
    </source>
</evidence>
<dbReference type="InterPro" id="IPR002401">
    <property type="entry name" value="Cyt_P450_E_grp-I"/>
</dbReference>
<evidence type="ECO:0000256" key="2">
    <source>
        <dbReference type="ARBA" id="ARBA00004972"/>
    </source>
</evidence>
<keyword evidence="4" id="KW-0812">Transmembrane</keyword>
<dbReference type="PRINTS" id="PR00463">
    <property type="entry name" value="EP450I"/>
</dbReference>
<evidence type="ECO:0000256" key="10">
    <source>
        <dbReference type="ARBA" id="ARBA00029441"/>
    </source>
</evidence>
<sequence length="533" mass="59990">MASITSELLFFLPFILLAVLSFYTITVAKCHAGRTKKRPNLPPGAVGWPFIGETFGYLRAHPATSIGQFMNQHIARYGKIYRSSLFGHPTVVSADAGLNRYILQNEGRLFEVSYPPSIGGILGKWSMLVLVGHHHREMRSIALDFLSSVRLRAVLLPEVERHTLLVLRDWLLSTSPAVFSAQHEAKKLLHGMHLHAGSGVVVGGGVVHPSMQGRWMELTKSYAHSGVFTYNLMAKNLMSMDPGEEETEGLRLEYITFMKGVVSAALKFPGTAYWKALKSRATILGVIERKMEERLEQMNKEDSSTEADDLLGWALKHSNLSKEQILDLLLSLLFAGHETSSVALALAIFFLEGCPKAVKELRGEHLEIARRQKLRGECKLSWEDYKEMVFTQCVINETLRLGNVVRFLHRKVIRDVHYNGYDIPSGWKILPVLAAVHLDSSLYEDPNSFNPWRWKGNTSAMTHNSNFMPYGGGTRLCAGSELAKLEVAIFLHHLVLNFRWELAEPDQAFVYPFVDFPKGLPIRVHRIAQEGEE</sequence>
<dbReference type="InterPro" id="IPR036396">
    <property type="entry name" value="Cyt_P450_sf"/>
</dbReference>
<evidence type="ECO:0000256" key="5">
    <source>
        <dbReference type="ARBA" id="ARBA00022723"/>
    </source>
</evidence>
<keyword evidence="7" id="KW-0560">Oxidoreductase</keyword>
<accession>M8BLA0</accession>
<evidence type="ECO:0000256" key="11">
    <source>
        <dbReference type="PIRSR" id="PIRSR602401-1"/>
    </source>
</evidence>
<keyword evidence="11" id="KW-0349">Heme</keyword>
<name>M8BLA0_AEGTA</name>
<dbReference type="GO" id="GO:0016705">
    <property type="term" value="F:oxidoreductase activity, acting on paired donors, with incorporation or reduction of molecular oxygen"/>
    <property type="evidence" value="ECO:0007669"/>
    <property type="project" value="InterPro"/>
</dbReference>
<dbReference type="GO" id="GO:0016125">
    <property type="term" value="P:sterol metabolic process"/>
    <property type="evidence" value="ECO:0007669"/>
    <property type="project" value="TreeGrafter"/>
</dbReference>
<feature type="binding site" description="axial binding residue" evidence="11">
    <location>
        <position position="477"/>
    </location>
    <ligand>
        <name>heme</name>
        <dbReference type="ChEBI" id="CHEBI:30413"/>
    </ligand>
    <ligandPart>
        <name>Fe</name>
        <dbReference type="ChEBI" id="CHEBI:18248"/>
    </ligandPart>
</feature>
<keyword evidence="9" id="KW-0472">Membrane</keyword>
<evidence type="ECO:0000313" key="12">
    <source>
        <dbReference type="EnsemblPlants" id="EMT22608"/>
    </source>
</evidence>
<dbReference type="GO" id="GO:0020037">
    <property type="term" value="F:heme binding"/>
    <property type="evidence" value="ECO:0007669"/>
    <property type="project" value="InterPro"/>
</dbReference>